<reference evidence="1 2" key="1">
    <citation type="submission" date="2017-05" db="EMBL/GenBank/DDBJ databases">
        <authorList>
            <person name="Song R."/>
            <person name="Chenine A.L."/>
            <person name="Ruprecht R.M."/>
        </authorList>
    </citation>
    <scope>NUCLEOTIDE SEQUENCE [LARGE SCALE GENOMIC DNA]</scope>
    <source>
        <strain evidence="1 2">CECT 8489</strain>
    </source>
</reference>
<keyword evidence="2" id="KW-1185">Reference proteome</keyword>
<accession>A0A238IXU8</accession>
<sequence length="177" mass="18652">MHRLHIPLAAAGTVLAVTFLTAGTVDARSPGTDATGGMAVFADNCFSPFLTAAKARRAFNLANLRYDFYDLDPFSDVEPSPASGSVTPGTDRRCEVAFDGDYGARAAERAATALAQEGILTEAALPPTHADTATVGTVLLAARQLNPQRIAVVHVGTRPGPDGIETFMTVERLRPQQ</sequence>
<dbReference type="EMBL" id="FXXQ01000002">
    <property type="protein sequence ID" value="SMX22812.1"/>
    <property type="molecule type" value="Genomic_DNA"/>
</dbReference>
<protein>
    <submittedName>
        <fullName evidence="1">Uncharacterized protein</fullName>
    </submittedName>
</protein>
<dbReference type="RefSeq" id="WP_093972782.1">
    <property type="nucleotide sequence ID" value="NZ_FXXQ01000002.1"/>
</dbReference>
<dbReference type="Proteomes" id="UP000201838">
    <property type="component" value="Unassembled WGS sequence"/>
</dbReference>
<name>A0A238IXU8_9RHOB</name>
<dbReference type="AlphaFoldDB" id="A0A238IXU8"/>
<gene>
    <name evidence="1" type="ORF">BOA8489_00910</name>
</gene>
<evidence type="ECO:0000313" key="1">
    <source>
        <dbReference type="EMBL" id="SMX22812.1"/>
    </source>
</evidence>
<proteinExistence type="predicted"/>
<organism evidence="1 2">
    <name type="scientific">Boseongicola aestuarii</name>
    <dbReference type="NCBI Taxonomy" id="1470561"/>
    <lineage>
        <taxon>Bacteria</taxon>
        <taxon>Pseudomonadati</taxon>
        <taxon>Pseudomonadota</taxon>
        <taxon>Alphaproteobacteria</taxon>
        <taxon>Rhodobacterales</taxon>
        <taxon>Paracoccaceae</taxon>
        <taxon>Boseongicola</taxon>
    </lineage>
</organism>
<evidence type="ECO:0000313" key="2">
    <source>
        <dbReference type="Proteomes" id="UP000201838"/>
    </source>
</evidence>
<dbReference type="OrthoDB" id="7726594at2"/>